<dbReference type="SUPFAM" id="SSF53187">
    <property type="entry name" value="Zn-dependent exopeptidases"/>
    <property type="match status" value="1"/>
</dbReference>
<dbReference type="GO" id="GO:0009253">
    <property type="term" value="P:peptidoglycan catabolic process"/>
    <property type="evidence" value="ECO:0007669"/>
    <property type="project" value="InterPro"/>
</dbReference>
<dbReference type="Pfam" id="PF01520">
    <property type="entry name" value="Amidase_3"/>
    <property type="match status" value="1"/>
</dbReference>
<dbReference type="Pfam" id="PF03372">
    <property type="entry name" value="Exo_endo_phos"/>
    <property type="match status" value="1"/>
</dbReference>
<dbReference type="AlphaFoldDB" id="A0A9P1JUY6"/>
<dbReference type="PANTHER" id="PTHR30404:SF0">
    <property type="entry name" value="N-ACETYLMURAMOYL-L-ALANINE AMIDASE AMIC"/>
    <property type="match status" value="1"/>
</dbReference>
<proteinExistence type="predicted"/>
<evidence type="ECO:0000313" key="7">
    <source>
        <dbReference type="Proteomes" id="UP000007319"/>
    </source>
</evidence>
<dbReference type="EMBL" id="HE577328">
    <property type="protein sequence ID" value="CCD00299.1"/>
    <property type="molecule type" value="Genomic_DNA"/>
</dbReference>
<dbReference type="InterPro" id="IPR043504">
    <property type="entry name" value="Peptidase_S1_PA_chymotrypsin"/>
</dbReference>
<comment type="catalytic activity">
    <reaction evidence="1">
        <text>Hydrolyzes the link between N-acetylmuramoyl residues and L-amino acid residues in certain cell-wall glycopeptides.</text>
        <dbReference type="EC" id="3.5.1.28"/>
    </reaction>
</comment>
<reference evidence="6 7" key="1">
    <citation type="journal article" date="2011" name="PLoS Genet.">
        <title>Azospirillum genomes reveal transition of bacteria from aquatic to terrestrial environments.</title>
        <authorList>
            <person name="Wisniewski-Dye F."/>
            <person name="Borziak K."/>
            <person name="Khalsa-Moyers G."/>
            <person name="Alexandre G."/>
            <person name="Sukharnikov L.O."/>
            <person name="Wuichet K."/>
            <person name="Hurst G.B."/>
            <person name="McDonald W.H."/>
            <person name="Robertson J.S."/>
            <person name="Barbe V."/>
            <person name="Calteau A."/>
            <person name="Rouy Z."/>
            <person name="Mangenot S."/>
            <person name="Prigent-Combaret C."/>
            <person name="Normand P."/>
            <person name="Boyer M."/>
            <person name="Siguier P."/>
            <person name="Dessaux Y."/>
            <person name="Elmerich C."/>
            <person name="Condemine G."/>
            <person name="Krishnen G."/>
            <person name="Kennedy I."/>
            <person name="Paterson A.H."/>
            <person name="Gonzalez V."/>
            <person name="Mavingui P."/>
            <person name="Zhulin I.B."/>
        </authorList>
    </citation>
    <scope>NUCLEOTIDE SEQUENCE [LARGE SCALE GENOMIC DNA]</scope>
    <source>
        <strain evidence="6 7">Sp245</strain>
    </source>
</reference>
<feature type="domain" description="MurNAc-LAA" evidence="5">
    <location>
        <begin position="70"/>
        <end position="184"/>
    </location>
</feature>
<dbReference type="CDD" id="cd02696">
    <property type="entry name" value="MurNAc-LAA"/>
    <property type="match status" value="1"/>
</dbReference>
<dbReference type="Gene3D" id="3.40.630.40">
    <property type="entry name" value="Zn-dependent exopeptidases"/>
    <property type="match status" value="1"/>
</dbReference>
<dbReference type="InterPro" id="IPR036691">
    <property type="entry name" value="Endo/exonu/phosph_ase_sf"/>
</dbReference>
<evidence type="ECO:0000256" key="4">
    <source>
        <dbReference type="SAM" id="MobiDB-lite"/>
    </source>
</evidence>
<dbReference type="SMART" id="SM00646">
    <property type="entry name" value="Ami_3"/>
    <property type="match status" value="1"/>
</dbReference>
<feature type="region of interest" description="Disordered" evidence="4">
    <location>
        <begin position="235"/>
        <end position="260"/>
    </location>
</feature>
<geneLocation type="plasmid" evidence="6 7">
    <name>AZOBR_p1</name>
</geneLocation>
<evidence type="ECO:0000256" key="3">
    <source>
        <dbReference type="ARBA" id="ARBA00022801"/>
    </source>
</evidence>
<evidence type="ECO:0000256" key="1">
    <source>
        <dbReference type="ARBA" id="ARBA00001561"/>
    </source>
</evidence>
<feature type="region of interest" description="Disordered" evidence="4">
    <location>
        <begin position="7"/>
        <end position="27"/>
    </location>
</feature>
<accession>A0A9P1JUY6</accession>
<organism evidence="6 7">
    <name type="scientific">Azospirillum baldaniorum</name>
    <dbReference type="NCBI Taxonomy" id="1064539"/>
    <lineage>
        <taxon>Bacteria</taxon>
        <taxon>Pseudomonadati</taxon>
        <taxon>Pseudomonadota</taxon>
        <taxon>Alphaproteobacteria</taxon>
        <taxon>Rhodospirillales</taxon>
        <taxon>Azospirillaceae</taxon>
        <taxon>Azospirillum</taxon>
    </lineage>
</organism>
<dbReference type="PANTHER" id="PTHR30404">
    <property type="entry name" value="N-ACETYLMURAMOYL-L-ALANINE AMIDASE"/>
    <property type="match status" value="1"/>
</dbReference>
<dbReference type="SUPFAM" id="SSF56219">
    <property type="entry name" value="DNase I-like"/>
    <property type="match status" value="1"/>
</dbReference>
<dbReference type="InterPro" id="IPR009003">
    <property type="entry name" value="Peptidase_S1_PA"/>
</dbReference>
<dbReference type="KEGG" id="abs:AZOBR_p170055"/>
<dbReference type="SUPFAM" id="SSF50494">
    <property type="entry name" value="Trypsin-like serine proteases"/>
    <property type="match status" value="1"/>
</dbReference>
<dbReference type="RefSeq" id="WP_014197783.1">
    <property type="nucleotide sequence ID" value="NC_016594.1"/>
</dbReference>
<dbReference type="InterPro" id="IPR005135">
    <property type="entry name" value="Endo/exonuclease/phosphatase"/>
</dbReference>
<dbReference type="Gene3D" id="3.60.10.10">
    <property type="entry name" value="Endonuclease/exonuclease/phosphatase"/>
    <property type="match status" value="1"/>
</dbReference>
<dbReference type="GO" id="GO:0030288">
    <property type="term" value="C:outer membrane-bounded periplasmic space"/>
    <property type="evidence" value="ECO:0007669"/>
    <property type="project" value="TreeGrafter"/>
</dbReference>
<protein>
    <recommendedName>
        <fullName evidence="2">N-acetylmuramoyl-L-alanine amidase</fullName>
        <ecNumber evidence="2">3.5.1.28</ecNumber>
    </recommendedName>
</protein>
<dbReference type="Proteomes" id="UP000007319">
    <property type="component" value="Plasmid AZOBR_p1"/>
</dbReference>
<dbReference type="Gene3D" id="2.40.10.10">
    <property type="entry name" value="Trypsin-like serine proteases"/>
    <property type="match status" value="2"/>
</dbReference>
<dbReference type="InterPro" id="IPR002508">
    <property type="entry name" value="MurNAc-LAA_cat"/>
</dbReference>
<dbReference type="GO" id="GO:0008745">
    <property type="term" value="F:N-acetylmuramoyl-L-alanine amidase activity"/>
    <property type="evidence" value="ECO:0007669"/>
    <property type="project" value="UniProtKB-EC"/>
</dbReference>
<keyword evidence="7" id="KW-1185">Reference proteome</keyword>
<dbReference type="EC" id="3.5.1.28" evidence="2"/>
<dbReference type="Pfam" id="PF13365">
    <property type="entry name" value="Trypsin_2"/>
    <property type="match status" value="1"/>
</dbReference>
<evidence type="ECO:0000313" key="6">
    <source>
        <dbReference type="EMBL" id="CCD00299.1"/>
    </source>
</evidence>
<name>A0A9P1JUY6_9PROT</name>
<keyword evidence="3 6" id="KW-0378">Hydrolase</keyword>
<dbReference type="InterPro" id="IPR050695">
    <property type="entry name" value="N-acetylmuramoyl_amidase_3"/>
</dbReference>
<sequence length="901" mass="98543">MAIVVIDPGHGGNREVGGSSANNAKGPTGLLEKTVTLELGLRTRDLLVRQGFDVHLTRDDDRNLSLADRAAVAKEVEADAFVSIHLNGFNGKAQGTETFHHTQARAASKALAAAVQAGVLRATDLKDRGVKVDQLGVLGPEHHAPDTAACLVEVSFMDVRDEEARLKTNAYKDAVSQALASAILGWLLADQRIRPEIVAARPEQWRVTEKLRGFMDKPLILEDGFSRLHMEVAGLSDAPDRPDGPKPRHRGSRGKGTTPSSVDFFVEPSAKIPPKAAGVPDLDRMSLGWRTERLFPTETGIASPEAIIGLDESLDAVFLEIMAKRRKGVCIIWTSGIDSQGRSGDWMGTGFLVAPDILLTNHHVLNSPEVAGNATVSFDFERGAPDLQQGRNAPPQRGREYRLNPDRLFVTSPYDGGLDFTFVGIDQVPAADGGVSRMERAAFVIRSGERAFLIHHPGGKPKRVSLEDTDIVGARPDGAVIHYTTDTEPGSSGSPVFDRTGRLIALHHASRANDSGLADSAGVVSRFVNEGIKIAAIALELENRRARRPDPMIDNVLNEIYGADTLAGFFGAAGRRVRDNRPGAERVVDTYSATVQDIDVGFWNIEWFANRYSAKLDEVATLITDLGLDIWALVETSPKATEALVRRIEEKFGLRLECLHSEPRAPTSKQTTSVLWNPATVDGTLERWPPELEELFALRSEDFDLGPEAAKPKPGKIFDRHPGLFRFQPRQQSGALPDFYLVPVHLKAMEEGWERRRMASQILAHAVQHMVDQHHADADWIIGGDFNAELESGDFGALTKARFVPLSAQDEAEGALTYLKSPRSLIDHVFLSPNMSRLYGPQDFFILAKEKSQVDYLKRFSDHRPVLLRLSAADGAERQPAPVRDIGAQIAARLAALVTST</sequence>
<keyword evidence="6" id="KW-0614">Plasmid</keyword>
<gene>
    <name evidence="6" type="ORF">AZOBR_p170055</name>
</gene>
<evidence type="ECO:0000259" key="5">
    <source>
        <dbReference type="SMART" id="SM00646"/>
    </source>
</evidence>
<evidence type="ECO:0000256" key="2">
    <source>
        <dbReference type="ARBA" id="ARBA00011901"/>
    </source>
</evidence>